<sequence length="287" mass="31245">MQPALGSQHKYTVVWLHGFTCTGGDYLSMPEYFYHSLSPAGDKIDENGKKIEAKSDGSKKNRKKSEEDEEEEEEFEPWPGVKVVLPCGGMHPIIAYSGEESLGWYNYTTDHDGKKEDEFEQTSFDDNLARIHQLLDEEIAALGGDSRRVLIGGSSQGCAMAVHAALTYKGGPLAGIGGAMGHVLSSTPIPEGWVAEKGCPIFVYIGLADDTMPLSWVEPTWNRLKEAGGDVCLVTEEGVDHGDEVREGAWCRDCVVRAFDLGKAKAVDKPSQSTGKEGKSKNCKKKG</sequence>
<comment type="similarity">
    <text evidence="1">Belongs to the AB hydrolase superfamily. AB hydrolase 2 family.</text>
</comment>
<dbReference type="OrthoDB" id="2418081at2759"/>
<evidence type="ECO:0000256" key="3">
    <source>
        <dbReference type="SAM" id="MobiDB-lite"/>
    </source>
</evidence>
<dbReference type="InterPro" id="IPR003140">
    <property type="entry name" value="PLipase/COase/thioEstase"/>
</dbReference>
<proteinExistence type="inferred from homology"/>
<reference evidence="5" key="1">
    <citation type="submission" date="2021-02" db="EMBL/GenBank/DDBJ databases">
        <authorList>
            <person name="Dougan E. K."/>
            <person name="Rhodes N."/>
            <person name="Thang M."/>
            <person name="Chan C."/>
        </authorList>
    </citation>
    <scope>NUCLEOTIDE SEQUENCE</scope>
</reference>
<dbReference type="PANTHER" id="PTHR10655">
    <property type="entry name" value="LYSOPHOSPHOLIPASE-RELATED"/>
    <property type="match status" value="1"/>
</dbReference>
<evidence type="ECO:0000313" key="5">
    <source>
        <dbReference type="EMBL" id="CAE8618097.1"/>
    </source>
</evidence>
<dbReference type="AlphaFoldDB" id="A0A813FVQ6"/>
<feature type="domain" description="Phospholipase/carboxylesterase/thioesterase" evidence="4">
    <location>
        <begin position="78"/>
        <end position="242"/>
    </location>
</feature>
<dbReference type="InterPro" id="IPR050565">
    <property type="entry name" value="LYPA1-2/EST-like"/>
</dbReference>
<evidence type="ECO:0000256" key="1">
    <source>
        <dbReference type="ARBA" id="ARBA00006499"/>
    </source>
</evidence>
<accession>A0A813FVQ6</accession>
<dbReference type="GO" id="GO:0008474">
    <property type="term" value="F:palmitoyl-(protein) hydrolase activity"/>
    <property type="evidence" value="ECO:0007669"/>
    <property type="project" value="TreeGrafter"/>
</dbReference>
<dbReference type="Proteomes" id="UP000654075">
    <property type="component" value="Unassembled WGS sequence"/>
</dbReference>
<dbReference type="SUPFAM" id="SSF53474">
    <property type="entry name" value="alpha/beta-Hydrolases"/>
    <property type="match status" value="1"/>
</dbReference>
<evidence type="ECO:0000259" key="4">
    <source>
        <dbReference type="Pfam" id="PF02230"/>
    </source>
</evidence>
<name>A0A813FVQ6_POLGL</name>
<dbReference type="EMBL" id="CAJNNV010026403">
    <property type="protein sequence ID" value="CAE8618097.1"/>
    <property type="molecule type" value="Genomic_DNA"/>
</dbReference>
<evidence type="ECO:0000313" key="6">
    <source>
        <dbReference type="Proteomes" id="UP000654075"/>
    </source>
</evidence>
<dbReference type="Gene3D" id="3.40.50.1820">
    <property type="entry name" value="alpha/beta hydrolase"/>
    <property type="match status" value="1"/>
</dbReference>
<comment type="caution">
    <text evidence="5">The sequence shown here is derived from an EMBL/GenBank/DDBJ whole genome shotgun (WGS) entry which is preliminary data.</text>
</comment>
<organism evidence="5 6">
    <name type="scientific">Polarella glacialis</name>
    <name type="common">Dinoflagellate</name>
    <dbReference type="NCBI Taxonomy" id="89957"/>
    <lineage>
        <taxon>Eukaryota</taxon>
        <taxon>Sar</taxon>
        <taxon>Alveolata</taxon>
        <taxon>Dinophyceae</taxon>
        <taxon>Suessiales</taxon>
        <taxon>Suessiaceae</taxon>
        <taxon>Polarella</taxon>
    </lineage>
</organism>
<feature type="compositionally biased region" description="Basic and acidic residues" evidence="3">
    <location>
        <begin position="44"/>
        <end position="59"/>
    </location>
</feature>
<dbReference type="GO" id="GO:0052689">
    <property type="term" value="F:carboxylic ester hydrolase activity"/>
    <property type="evidence" value="ECO:0007669"/>
    <property type="project" value="TreeGrafter"/>
</dbReference>
<dbReference type="GO" id="GO:0005737">
    <property type="term" value="C:cytoplasm"/>
    <property type="evidence" value="ECO:0007669"/>
    <property type="project" value="TreeGrafter"/>
</dbReference>
<gene>
    <name evidence="5" type="ORF">PGLA1383_LOCUS35749</name>
</gene>
<evidence type="ECO:0000256" key="2">
    <source>
        <dbReference type="ARBA" id="ARBA00022801"/>
    </source>
</evidence>
<keyword evidence="2" id="KW-0378">Hydrolase</keyword>
<keyword evidence="6" id="KW-1185">Reference proteome</keyword>
<dbReference type="PANTHER" id="PTHR10655:SF17">
    <property type="entry name" value="LYSOPHOSPHOLIPASE-LIKE PROTEIN 1"/>
    <property type="match status" value="1"/>
</dbReference>
<feature type="region of interest" description="Disordered" evidence="3">
    <location>
        <begin position="265"/>
        <end position="287"/>
    </location>
</feature>
<feature type="region of interest" description="Disordered" evidence="3">
    <location>
        <begin position="44"/>
        <end position="77"/>
    </location>
</feature>
<dbReference type="InterPro" id="IPR029058">
    <property type="entry name" value="AB_hydrolase_fold"/>
</dbReference>
<protein>
    <recommendedName>
        <fullName evidence="4">Phospholipase/carboxylesterase/thioesterase domain-containing protein</fullName>
    </recommendedName>
</protein>
<feature type="compositionally biased region" description="Acidic residues" evidence="3">
    <location>
        <begin position="67"/>
        <end position="76"/>
    </location>
</feature>
<dbReference type="Pfam" id="PF02230">
    <property type="entry name" value="Abhydrolase_2"/>
    <property type="match status" value="1"/>
</dbReference>